<evidence type="ECO:0000313" key="2">
    <source>
        <dbReference type="Proteomes" id="UP000198704"/>
    </source>
</evidence>
<dbReference type="AlphaFoldDB" id="A0A1G9Z394"/>
<proteinExistence type="predicted"/>
<gene>
    <name evidence="1" type="ORF">SAMN05216360_10667</name>
</gene>
<organism evidence="1 2">
    <name type="scientific">Methylobacterium phyllostachyos</name>
    <dbReference type="NCBI Taxonomy" id="582672"/>
    <lineage>
        <taxon>Bacteria</taxon>
        <taxon>Pseudomonadati</taxon>
        <taxon>Pseudomonadota</taxon>
        <taxon>Alphaproteobacteria</taxon>
        <taxon>Hyphomicrobiales</taxon>
        <taxon>Methylobacteriaceae</taxon>
        <taxon>Methylobacterium</taxon>
    </lineage>
</organism>
<accession>A0A1G9Z394</accession>
<keyword evidence="2" id="KW-1185">Reference proteome</keyword>
<protein>
    <recommendedName>
        <fullName evidence="3">Glutathione synthase/RimK-type ligase, ATP-grasp superfamily</fullName>
    </recommendedName>
</protein>
<name>A0A1G9Z394_9HYPH</name>
<dbReference type="Proteomes" id="UP000198704">
    <property type="component" value="Unassembled WGS sequence"/>
</dbReference>
<dbReference type="SUPFAM" id="SSF56059">
    <property type="entry name" value="Glutathione synthetase ATP-binding domain-like"/>
    <property type="match status" value="1"/>
</dbReference>
<sequence>MSLPAMGRATPSPMIGPARLIRAAFEGADMAARASAILARSENGALEAGTALDLATILLLMHRFDEASQLQGEVLRSVRHFALLSNRPEATTRILVIVTAGDLMANTPVDFLLDDPIFRVEYLFVLPGEAVPHPLPAHDVCIVAVAYATANEPALEALASAARLWDRPVINQPRNVLKTSRHGVSDALRGANGVVIPPIARLTKSDLIAGGYGLPEGLNHPVLIRPIDTHAGNALQKVDRLEDLRDYCTGTDAAAFYVTQFCDYSGADGLFRKLRIVLVDGAPYLCHLALRDHWMIHYLNAGMADDPAKRNAEAAAMAAFDDDFVPRHREAFAEIHRRMGLDYLILDCAEDRDGRLLIFEADTGMIIHDMDPVDLFPYKQPQMRRIFAAFHRAVITRAKQEAQDENGPGG</sequence>
<dbReference type="STRING" id="582672.SAMN05216360_10667"/>
<evidence type="ECO:0000313" key="1">
    <source>
        <dbReference type="EMBL" id="SDN15156.1"/>
    </source>
</evidence>
<evidence type="ECO:0008006" key="3">
    <source>
        <dbReference type="Google" id="ProtNLM"/>
    </source>
</evidence>
<reference evidence="2" key="1">
    <citation type="submission" date="2016-10" db="EMBL/GenBank/DDBJ databases">
        <authorList>
            <person name="Varghese N."/>
            <person name="Submissions S."/>
        </authorList>
    </citation>
    <scope>NUCLEOTIDE SEQUENCE [LARGE SCALE GENOMIC DNA]</scope>
    <source>
        <strain evidence="2">BL47</strain>
    </source>
</reference>
<dbReference type="EMBL" id="FNHS01000006">
    <property type="protein sequence ID" value="SDN15156.1"/>
    <property type="molecule type" value="Genomic_DNA"/>
</dbReference>